<dbReference type="InterPro" id="IPR013762">
    <property type="entry name" value="Integrase-like_cat_sf"/>
</dbReference>
<dbReference type="GO" id="GO:0015074">
    <property type="term" value="P:DNA integration"/>
    <property type="evidence" value="ECO:0007669"/>
    <property type="project" value="InterPro"/>
</dbReference>
<dbReference type="Proteomes" id="UP000031278">
    <property type="component" value="Unassembled WGS sequence"/>
</dbReference>
<evidence type="ECO:0000313" key="4">
    <source>
        <dbReference type="Proteomes" id="UP000031278"/>
    </source>
</evidence>
<evidence type="ECO:0000313" key="3">
    <source>
        <dbReference type="EMBL" id="KHT63849.1"/>
    </source>
</evidence>
<sequence length="669" mass="76465">MSQNTTSIPNYAEALELLGGKPNRDQLVMSVGVSGTVRSRYGHNLWDFTPYIKTQNTKDYDCKIDFNSVVFLDGSKLTDDQHSALLACVKDFLYVRLAYKLPMSGKVLKHTSVIDRFTKMRSLLQWMVANQLTAFHLLTPSQCKVYVEHIKQSTGKRGRKLKPKTIRAQIQIFEELYAMREHLNDTLREHPWPGESAGSLAGVKERGNQRKGKTEQIPERLHKLLTQGALYYVEQSFGARLLVLRKWRDEGRNISWHLQRLKNVHGQPVKTWKNCKTELTKALTACYITIDTFTGLRDSEMASLTQGCYSVHEGWDGGDYGWLSGLTYKLEEEPKPAEWMAPPVAGQAVKLAERLTAPLRDELAQQIALLQERIVNDSYLTPKQRANDIDRQYALQQKLDKLFIGKYIANGAIKQFSADKIYARLNAFSKHLSLIVTTEDIAKVRDKDKIMVGEVWPLSAHQFRKTFAVTVARHIFGDIRYLREHFKHWSLDMTLIYAIAEDSYVDDSLFDEILTERDELQVAIIGHWLEVDTPVTGKASQEITRWRQRGDVRVAKDPKDAARKLAQGFFMRGTGHSWCTSGNCKGLGIYDVLACRECDNRLIDDTYIPVWRGIRQQQIDVLEMDDIGDPMWQRAIDHLDYAEQVLAGLGASVDAYARPPKPSERRKQA</sequence>
<dbReference type="InterPro" id="IPR011010">
    <property type="entry name" value="DNA_brk_join_enz"/>
</dbReference>
<dbReference type="Gene3D" id="1.10.443.10">
    <property type="entry name" value="Intergrase catalytic core"/>
    <property type="match status" value="1"/>
</dbReference>
<comment type="caution">
    <text evidence="3">The sequence shown here is derived from an EMBL/GenBank/DDBJ whole genome shotgun (WGS) entry which is preliminary data.</text>
</comment>
<dbReference type="EMBL" id="JWLZ01000149">
    <property type="protein sequence ID" value="KHT63849.1"/>
    <property type="molecule type" value="Genomic_DNA"/>
</dbReference>
<dbReference type="GO" id="GO:0006310">
    <property type="term" value="P:DNA recombination"/>
    <property type="evidence" value="ECO:0007669"/>
    <property type="project" value="UniProtKB-KW"/>
</dbReference>
<keyword evidence="1" id="KW-0233">DNA recombination</keyword>
<dbReference type="GO" id="GO:0003677">
    <property type="term" value="F:DNA binding"/>
    <property type="evidence" value="ECO:0007669"/>
    <property type="project" value="InterPro"/>
</dbReference>
<protein>
    <recommendedName>
        <fullName evidence="5">Integrase</fullName>
    </recommendedName>
</protein>
<accession>A0A0B9G5G8</accession>
<gene>
    <name evidence="3" type="ORF">RJ45_09595</name>
</gene>
<evidence type="ECO:0000256" key="1">
    <source>
        <dbReference type="ARBA" id="ARBA00023172"/>
    </source>
</evidence>
<dbReference type="AlphaFoldDB" id="A0A0B9G5G8"/>
<dbReference type="RefSeq" id="WP_039460945.1">
    <property type="nucleotide sequence ID" value="NZ_JWLZ01000149.1"/>
</dbReference>
<dbReference type="SUPFAM" id="SSF56349">
    <property type="entry name" value="DNA breaking-rejoining enzymes"/>
    <property type="match status" value="1"/>
</dbReference>
<organism evidence="3 4">
    <name type="scientific">Photobacterium gaetbulicola</name>
    <dbReference type="NCBI Taxonomy" id="1295392"/>
    <lineage>
        <taxon>Bacteria</taxon>
        <taxon>Pseudomonadati</taxon>
        <taxon>Pseudomonadota</taxon>
        <taxon>Gammaproteobacteria</taxon>
        <taxon>Vibrionales</taxon>
        <taxon>Vibrionaceae</taxon>
        <taxon>Photobacterium</taxon>
    </lineage>
</organism>
<name>A0A0B9G5G8_9GAMM</name>
<feature type="region of interest" description="Disordered" evidence="2">
    <location>
        <begin position="194"/>
        <end position="215"/>
    </location>
</feature>
<reference evidence="3 4" key="1">
    <citation type="submission" date="2014-12" db="EMBL/GenBank/DDBJ databases">
        <title>Genome sequencing of Photobacterium gaetbulicola AD005a.</title>
        <authorList>
            <person name="Adrian T.G.S."/>
            <person name="Chan K.G."/>
        </authorList>
    </citation>
    <scope>NUCLEOTIDE SEQUENCE [LARGE SCALE GENOMIC DNA]</scope>
    <source>
        <strain evidence="3 4">AD005a</strain>
    </source>
</reference>
<evidence type="ECO:0000256" key="2">
    <source>
        <dbReference type="SAM" id="MobiDB-lite"/>
    </source>
</evidence>
<feature type="compositionally biased region" description="Basic and acidic residues" evidence="2">
    <location>
        <begin position="203"/>
        <end position="215"/>
    </location>
</feature>
<evidence type="ECO:0008006" key="5">
    <source>
        <dbReference type="Google" id="ProtNLM"/>
    </source>
</evidence>
<proteinExistence type="predicted"/>